<feature type="signal peptide" evidence="2">
    <location>
        <begin position="1"/>
        <end position="16"/>
    </location>
</feature>
<name>A0A1D1UWU3_RAMVA</name>
<feature type="compositionally biased region" description="Low complexity" evidence="1">
    <location>
        <begin position="27"/>
        <end position="37"/>
    </location>
</feature>
<organism evidence="3 4">
    <name type="scientific">Ramazzottius varieornatus</name>
    <name type="common">Water bear</name>
    <name type="synonym">Tardigrade</name>
    <dbReference type="NCBI Taxonomy" id="947166"/>
    <lineage>
        <taxon>Eukaryota</taxon>
        <taxon>Metazoa</taxon>
        <taxon>Ecdysozoa</taxon>
        <taxon>Tardigrada</taxon>
        <taxon>Eutardigrada</taxon>
        <taxon>Parachela</taxon>
        <taxon>Hypsibioidea</taxon>
        <taxon>Ramazzottiidae</taxon>
        <taxon>Ramazzottius</taxon>
    </lineage>
</organism>
<dbReference type="EMBL" id="BDGG01000002">
    <property type="protein sequence ID" value="GAU91727.1"/>
    <property type="molecule type" value="Genomic_DNA"/>
</dbReference>
<comment type="caution">
    <text evidence="3">The sequence shown here is derived from an EMBL/GenBank/DDBJ whole genome shotgun (WGS) entry which is preliminary data.</text>
</comment>
<evidence type="ECO:0000313" key="4">
    <source>
        <dbReference type="Proteomes" id="UP000186922"/>
    </source>
</evidence>
<keyword evidence="4" id="KW-1185">Reference proteome</keyword>
<accession>A0A1D1UWU3</accession>
<proteinExistence type="predicted"/>
<feature type="region of interest" description="Disordered" evidence="1">
    <location>
        <begin position="107"/>
        <end position="136"/>
    </location>
</feature>
<keyword evidence="2" id="KW-0732">Signal</keyword>
<evidence type="ECO:0000313" key="3">
    <source>
        <dbReference type="EMBL" id="GAU91727.1"/>
    </source>
</evidence>
<gene>
    <name evidence="3" type="primary">RvY_03931-1</name>
    <name evidence="3" type="synonym">RvY_03931.1</name>
    <name evidence="3" type="ORF">RvY_03931</name>
</gene>
<feature type="region of interest" description="Disordered" evidence="1">
    <location>
        <begin position="26"/>
        <end position="81"/>
    </location>
</feature>
<sequence length="160" mass="17133">MYFVVCVALLAGCALAQGPDQGRQVGNWTNISSTSPTPSGPGGNGSQERTHPWGHSQGGKQGGEHGKPPGEPKEKDIEEKIAQAMMEQLLKGEPVRIKVFKASRVAHVRDGDSSSSEEDQMVPVTLDASGKPVVGADKPYRSIAKQMFKHPSKRMTGQNQ</sequence>
<protein>
    <submittedName>
        <fullName evidence="3">Uncharacterized protein</fullName>
    </submittedName>
</protein>
<feature type="chain" id="PRO_5008897703" evidence="2">
    <location>
        <begin position="17"/>
        <end position="160"/>
    </location>
</feature>
<evidence type="ECO:0000256" key="2">
    <source>
        <dbReference type="SAM" id="SignalP"/>
    </source>
</evidence>
<reference evidence="3 4" key="1">
    <citation type="journal article" date="2016" name="Nat. Commun.">
        <title>Extremotolerant tardigrade genome and improved radiotolerance of human cultured cells by tardigrade-unique protein.</title>
        <authorList>
            <person name="Hashimoto T."/>
            <person name="Horikawa D.D."/>
            <person name="Saito Y."/>
            <person name="Kuwahara H."/>
            <person name="Kozuka-Hata H."/>
            <person name="Shin-I T."/>
            <person name="Minakuchi Y."/>
            <person name="Ohishi K."/>
            <person name="Motoyama A."/>
            <person name="Aizu T."/>
            <person name="Enomoto A."/>
            <person name="Kondo K."/>
            <person name="Tanaka S."/>
            <person name="Hara Y."/>
            <person name="Koshikawa S."/>
            <person name="Sagara H."/>
            <person name="Miura T."/>
            <person name="Yokobori S."/>
            <person name="Miyagawa K."/>
            <person name="Suzuki Y."/>
            <person name="Kubo T."/>
            <person name="Oyama M."/>
            <person name="Kohara Y."/>
            <person name="Fujiyama A."/>
            <person name="Arakawa K."/>
            <person name="Katayama T."/>
            <person name="Toyoda A."/>
            <person name="Kunieda T."/>
        </authorList>
    </citation>
    <scope>NUCLEOTIDE SEQUENCE [LARGE SCALE GENOMIC DNA]</scope>
    <source>
        <strain evidence="3 4">YOKOZUNA-1</strain>
    </source>
</reference>
<dbReference type="Proteomes" id="UP000186922">
    <property type="component" value="Unassembled WGS sequence"/>
</dbReference>
<dbReference type="AlphaFoldDB" id="A0A1D1UWU3"/>
<feature type="compositionally biased region" description="Basic and acidic residues" evidence="1">
    <location>
        <begin position="62"/>
        <end position="81"/>
    </location>
</feature>
<evidence type="ECO:0000256" key="1">
    <source>
        <dbReference type="SAM" id="MobiDB-lite"/>
    </source>
</evidence>